<name>A0AAE1CTB1_9GAST</name>
<proteinExistence type="predicted"/>
<protein>
    <submittedName>
        <fullName evidence="2">Uncharacterized protein</fullName>
    </submittedName>
</protein>
<comment type="caution">
    <text evidence="2">The sequence shown here is derived from an EMBL/GenBank/DDBJ whole genome shotgun (WGS) entry which is preliminary data.</text>
</comment>
<organism evidence="2 3">
    <name type="scientific">Elysia crispata</name>
    <name type="common">lettuce slug</name>
    <dbReference type="NCBI Taxonomy" id="231223"/>
    <lineage>
        <taxon>Eukaryota</taxon>
        <taxon>Metazoa</taxon>
        <taxon>Spiralia</taxon>
        <taxon>Lophotrochozoa</taxon>
        <taxon>Mollusca</taxon>
        <taxon>Gastropoda</taxon>
        <taxon>Heterobranchia</taxon>
        <taxon>Euthyneura</taxon>
        <taxon>Panpulmonata</taxon>
        <taxon>Sacoglossa</taxon>
        <taxon>Placobranchoidea</taxon>
        <taxon>Plakobranchidae</taxon>
        <taxon>Elysia</taxon>
    </lineage>
</organism>
<dbReference type="EMBL" id="JAWDGP010006860">
    <property type="protein sequence ID" value="KAK3734163.1"/>
    <property type="molecule type" value="Genomic_DNA"/>
</dbReference>
<reference evidence="2" key="1">
    <citation type="journal article" date="2023" name="G3 (Bethesda)">
        <title>A reference genome for the long-term kleptoplast-retaining sea slug Elysia crispata morphotype clarki.</title>
        <authorList>
            <person name="Eastman K.E."/>
            <person name="Pendleton A.L."/>
            <person name="Shaikh M.A."/>
            <person name="Suttiyut T."/>
            <person name="Ogas R."/>
            <person name="Tomko P."/>
            <person name="Gavelis G."/>
            <person name="Widhalm J.R."/>
            <person name="Wisecaver J.H."/>
        </authorList>
    </citation>
    <scope>NUCLEOTIDE SEQUENCE</scope>
    <source>
        <strain evidence="2">ECLA1</strain>
    </source>
</reference>
<feature type="compositionally biased region" description="Basic and acidic residues" evidence="1">
    <location>
        <begin position="71"/>
        <end position="82"/>
    </location>
</feature>
<dbReference type="AlphaFoldDB" id="A0AAE1CTB1"/>
<accession>A0AAE1CTB1</accession>
<evidence type="ECO:0000256" key="1">
    <source>
        <dbReference type="SAM" id="MobiDB-lite"/>
    </source>
</evidence>
<sequence length="296" mass="33227">MRLPVYVVVHPGTFHNRRSLTKKRKTYKLWTQRSFYRPDLETETQCRPISSLIGFRSQARRESPALTSSKPSRENLDHARTSEQVRSKMASNSAQNLIHFNEIATAYNSLSKASGNGPRGLQVNDSKLTLVTLKARDVTWNPSEMTPETTRIGRTRIADRGEDSHTTDRTLQEDAAVQIRSGLCRGLNTKVKLPYPGVGDDSRVLLVDPCDERQREKHSTPMQLTSESQALVVEEALERQIYDGSFECKVYAGGSILTKAQRGGEQIFGQAKTQNVIAELRGIHHYAVKEFKASAL</sequence>
<dbReference type="Proteomes" id="UP001283361">
    <property type="component" value="Unassembled WGS sequence"/>
</dbReference>
<evidence type="ECO:0000313" key="3">
    <source>
        <dbReference type="Proteomes" id="UP001283361"/>
    </source>
</evidence>
<keyword evidence="3" id="KW-1185">Reference proteome</keyword>
<evidence type="ECO:0000313" key="2">
    <source>
        <dbReference type="EMBL" id="KAK3734163.1"/>
    </source>
</evidence>
<gene>
    <name evidence="2" type="ORF">RRG08_061416</name>
</gene>
<feature type="region of interest" description="Disordered" evidence="1">
    <location>
        <begin position="54"/>
        <end position="82"/>
    </location>
</feature>